<dbReference type="GO" id="GO:0005200">
    <property type="term" value="F:structural constituent of cytoskeleton"/>
    <property type="evidence" value="ECO:0007669"/>
    <property type="project" value="TreeGrafter"/>
</dbReference>
<dbReference type="PANTHER" id="PTHR47357:SF4">
    <property type="entry name" value="MYOSIN HEAVY CHAIN-LIKE PROTEIN"/>
    <property type="match status" value="1"/>
</dbReference>
<evidence type="ECO:0000313" key="5">
    <source>
        <dbReference type="EMBL" id="KYP58681.1"/>
    </source>
</evidence>
<protein>
    <submittedName>
        <fullName evidence="5">Serine/threonine-protein kinase MRCK gamma</fullName>
        <ecNumber evidence="5">2.7.11.1</ecNumber>
    </submittedName>
</protein>
<keyword evidence="1 2" id="KW-0175">Coiled coil</keyword>
<dbReference type="InterPro" id="IPR011684">
    <property type="entry name" value="NAB"/>
</dbReference>
<dbReference type="Pfam" id="PF07765">
    <property type="entry name" value="KIP1"/>
    <property type="match status" value="1"/>
</dbReference>
<dbReference type="Proteomes" id="UP000075243">
    <property type="component" value="Chromosome 10"/>
</dbReference>
<sequence>MAYHRSRESIKFSGSLIDPENAEDLLRTKTDIENSLSKILKLIKNENLSTGDGILKHSTKQTELVGLVEDLYKQHQSLYTQYDRVTEELEKAVSRRRNRKTPASSSDSDSEYFSSEEVEANRRRSASDSETPKRELDRASIQREELMEQLNQMQQKLNSLESENKELESEIESQREQMSQDLIQIENLKDNLAEMRSVEENMVEEKERFLEQIKELEQKLEAQNSHKNELEEQLRDTSYEIKQVADENKALQDRNHELRTAITQRGEEISNFMREQENHKNGASMKTMALKANLNTMRLELDTMHEQKNKLEQQHERSQKEYAESMAKMETLNAKLAAQVWDQEKTIEKLNEENKQAKVVYSKLRLMQSTAERKMNELAEAFRRKMEDNIRLLHQRIHVAEQLNNENKHSCRLTKMRYEEENKKKKREAIRQLCFVVDFHRERCNYLKAVWSRKRA</sequence>
<proteinExistence type="predicted"/>
<dbReference type="EC" id="2.7.11.1" evidence="5"/>
<keyword evidence="5" id="KW-0808">Transferase</keyword>
<dbReference type="GO" id="GO:0004674">
    <property type="term" value="F:protein serine/threonine kinase activity"/>
    <property type="evidence" value="ECO:0007669"/>
    <property type="project" value="UniProtKB-EC"/>
</dbReference>
<feature type="coiled-coil region" evidence="2">
    <location>
        <begin position="294"/>
        <end position="367"/>
    </location>
</feature>
<keyword evidence="5" id="KW-0418">Kinase</keyword>
<dbReference type="PANTHER" id="PTHR47357">
    <property type="entry name" value="COP1-INTERACTIVE PROTEIN 1"/>
    <property type="match status" value="1"/>
</dbReference>
<feature type="compositionally biased region" description="Acidic residues" evidence="3">
    <location>
        <begin position="108"/>
        <end position="118"/>
    </location>
</feature>
<evidence type="ECO:0000256" key="2">
    <source>
        <dbReference type="SAM" id="Coils"/>
    </source>
</evidence>
<evidence type="ECO:0000256" key="1">
    <source>
        <dbReference type="ARBA" id="ARBA00023054"/>
    </source>
</evidence>
<dbReference type="AlphaFoldDB" id="A0A151SV53"/>
<evidence type="ECO:0000259" key="4">
    <source>
        <dbReference type="PROSITE" id="PS51774"/>
    </source>
</evidence>
<feature type="domain" description="NAB" evidence="4">
    <location>
        <begin position="9"/>
        <end position="89"/>
    </location>
</feature>
<evidence type="ECO:0000313" key="6">
    <source>
        <dbReference type="Proteomes" id="UP000075243"/>
    </source>
</evidence>
<feature type="region of interest" description="Disordered" evidence="3">
    <location>
        <begin position="93"/>
        <end position="137"/>
    </location>
</feature>
<dbReference type="PROSITE" id="PS51774">
    <property type="entry name" value="NAB"/>
    <property type="match status" value="1"/>
</dbReference>
<dbReference type="GO" id="GO:0003779">
    <property type="term" value="F:actin binding"/>
    <property type="evidence" value="ECO:0007669"/>
    <property type="project" value="InterPro"/>
</dbReference>
<keyword evidence="6" id="KW-1185">Reference proteome</keyword>
<gene>
    <name evidence="5" type="ORF">KK1_014099</name>
</gene>
<name>A0A151SV53_CAJCA</name>
<dbReference type="GO" id="GO:0005856">
    <property type="term" value="C:cytoskeleton"/>
    <property type="evidence" value="ECO:0007669"/>
    <property type="project" value="TreeGrafter"/>
</dbReference>
<feature type="compositionally biased region" description="Basic and acidic residues" evidence="3">
    <location>
        <begin position="119"/>
        <end position="137"/>
    </location>
</feature>
<reference evidence="5 6" key="1">
    <citation type="journal article" date="2012" name="Nat. Biotechnol.">
        <title>Draft genome sequence of pigeonpea (Cajanus cajan), an orphan legume crop of resource-poor farmers.</title>
        <authorList>
            <person name="Varshney R.K."/>
            <person name="Chen W."/>
            <person name="Li Y."/>
            <person name="Bharti A.K."/>
            <person name="Saxena R.K."/>
            <person name="Schlueter J.A."/>
            <person name="Donoghue M.T."/>
            <person name="Azam S."/>
            <person name="Fan G."/>
            <person name="Whaley A.M."/>
            <person name="Farmer A.D."/>
            <person name="Sheridan J."/>
            <person name="Iwata A."/>
            <person name="Tuteja R."/>
            <person name="Penmetsa R.V."/>
            <person name="Wu W."/>
            <person name="Upadhyaya H.D."/>
            <person name="Yang S.P."/>
            <person name="Shah T."/>
            <person name="Saxena K.B."/>
            <person name="Michael T."/>
            <person name="McCombie W.R."/>
            <person name="Yang B."/>
            <person name="Zhang G."/>
            <person name="Yang H."/>
            <person name="Wang J."/>
            <person name="Spillane C."/>
            <person name="Cook D.R."/>
            <person name="May G.D."/>
            <person name="Xu X."/>
            <person name="Jackson S.A."/>
        </authorList>
    </citation>
    <scope>NUCLEOTIDE SEQUENCE [LARGE SCALE GENOMIC DNA]</scope>
    <source>
        <strain evidence="6">cv. Asha</strain>
    </source>
</reference>
<dbReference type="EMBL" id="CM003612">
    <property type="protein sequence ID" value="KYP58681.1"/>
    <property type="molecule type" value="Genomic_DNA"/>
</dbReference>
<dbReference type="STRING" id="3821.A0A151SV53"/>
<dbReference type="Gramene" id="C.cajan_13680.t">
    <property type="protein sequence ID" value="C.cajan_13680.t"/>
    <property type="gene ID" value="C.cajan_13680"/>
</dbReference>
<evidence type="ECO:0000256" key="3">
    <source>
        <dbReference type="SAM" id="MobiDB-lite"/>
    </source>
</evidence>
<organism evidence="5 6">
    <name type="scientific">Cajanus cajan</name>
    <name type="common">Pigeon pea</name>
    <name type="synonym">Cajanus indicus</name>
    <dbReference type="NCBI Taxonomy" id="3821"/>
    <lineage>
        <taxon>Eukaryota</taxon>
        <taxon>Viridiplantae</taxon>
        <taxon>Streptophyta</taxon>
        <taxon>Embryophyta</taxon>
        <taxon>Tracheophyta</taxon>
        <taxon>Spermatophyta</taxon>
        <taxon>Magnoliopsida</taxon>
        <taxon>eudicotyledons</taxon>
        <taxon>Gunneridae</taxon>
        <taxon>Pentapetalae</taxon>
        <taxon>rosids</taxon>
        <taxon>fabids</taxon>
        <taxon>Fabales</taxon>
        <taxon>Fabaceae</taxon>
        <taxon>Papilionoideae</taxon>
        <taxon>50 kb inversion clade</taxon>
        <taxon>NPAAA clade</taxon>
        <taxon>indigoferoid/millettioid clade</taxon>
        <taxon>Phaseoleae</taxon>
        <taxon>Cajanus</taxon>
    </lineage>
</organism>
<accession>A0A151SV53</accession>